<organism evidence="2 3">
    <name type="scientific">Stylosanthes scabra</name>
    <dbReference type="NCBI Taxonomy" id="79078"/>
    <lineage>
        <taxon>Eukaryota</taxon>
        <taxon>Viridiplantae</taxon>
        <taxon>Streptophyta</taxon>
        <taxon>Embryophyta</taxon>
        <taxon>Tracheophyta</taxon>
        <taxon>Spermatophyta</taxon>
        <taxon>Magnoliopsida</taxon>
        <taxon>eudicotyledons</taxon>
        <taxon>Gunneridae</taxon>
        <taxon>Pentapetalae</taxon>
        <taxon>rosids</taxon>
        <taxon>fabids</taxon>
        <taxon>Fabales</taxon>
        <taxon>Fabaceae</taxon>
        <taxon>Papilionoideae</taxon>
        <taxon>50 kb inversion clade</taxon>
        <taxon>dalbergioids sensu lato</taxon>
        <taxon>Dalbergieae</taxon>
        <taxon>Pterocarpus clade</taxon>
        <taxon>Stylosanthes</taxon>
    </lineage>
</organism>
<evidence type="ECO:0000313" key="3">
    <source>
        <dbReference type="Proteomes" id="UP001341840"/>
    </source>
</evidence>
<feature type="compositionally biased region" description="Low complexity" evidence="1">
    <location>
        <begin position="65"/>
        <end position="82"/>
    </location>
</feature>
<dbReference type="Proteomes" id="UP001341840">
    <property type="component" value="Unassembled WGS sequence"/>
</dbReference>
<gene>
    <name evidence="2" type="ORF">PIB30_073502</name>
</gene>
<feature type="region of interest" description="Disordered" evidence="1">
    <location>
        <begin position="1"/>
        <end position="103"/>
    </location>
</feature>
<evidence type="ECO:0000313" key="2">
    <source>
        <dbReference type="EMBL" id="MED6162746.1"/>
    </source>
</evidence>
<accession>A0ABU6URN2</accession>
<protein>
    <submittedName>
        <fullName evidence="2">Uncharacterized protein</fullName>
    </submittedName>
</protein>
<dbReference type="EMBL" id="JASCZI010121722">
    <property type="protein sequence ID" value="MED6162746.1"/>
    <property type="molecule type" value="Genomic_DNA"/>
</dbReference>
<name>A0ABU6URN2_9FABA</name>
<proteinExistence type="predicted"/>
<feature type="compositionally biased region" description="Polar residues" evidence="1">
    <location>
        <begin position="19"/>
        <end position="37"/>
    </location>
</feature>
<keyword evidence="3" id="KW-1185">Reference proteome</keyword>
<sequence>MKQEHSHPQWIPATRGTVAGQNSFGDGNGDEFNSVNGSGHPPLSSLIGDGNISGDRDPRHLLSRSQPPFQCSSPTFSSSFRSLQRRIDDDDRSSSSDDDGQGQGYDSVELSMAAVKLICLFPSLRTLSHFTSPFVSLCTMVVRRLSLAGAVVPLLLPFSSFDFNICSLFLHFCVCVCVSV</sequence>
<reference evidence="2 3" key="1">
    <citation type="journal article" date="2023" name="Plants (Basel)">
        <title>Bridging the Gap: Combining Genomics and Transcriptomics Approaches to Understand Stylosanthes scabra, an Orphan Legume from the Brazilian Caatinga.</title>
        <authorList>
            <person name="Ferreira-Neto J.R.C."/>
            <person name="da Silva M.D."/>
            <person name="Binneck E."/>
            <person name="de Melo N.F."/>
            <person name="da Silva R.H."/>
            <person name="de Melo A.L.T.M."/>
            <person name="Pandolfi V."/>
            <person name="Bustamante F.O."/>
            <person name="Brasileiro-Vidal A.C."/>
            <person name="Benko-Iseppon A.M."/>
        </authorList>
    </citation>
    <scope>NUCLEOTIDE SEQUENCE [LARGE SCALE GENOMIC DNA]</scope>
    <source>
        <tissue evidence="2">Leaves</tissue>
    </source>
</reference>
<evidence type="ECO:0000256" key="1">
    <source>
        <dbReference type="SAM" id="MobiDB-lite"/>
    </source>
</evidence>
<comment type="caution">
    <text evidence="2">The sequence shown here is derived from an EMBL/GenBank/DDBJ whole genome shotgun (WGS) entry which is preliminary data.</text>
</comment>
<feature type="compositionally biased region" description="Basic and acidic residues" evidence="1">
    <location>
        <begin position="85"/>
        <end position="95"/>
    </location>
</feature>